<comment type="caution">
    <text evidence="5">The sequence shown here is derived from an EMBL/GenBank/DDBJ whole genome shotgun (WGS) entry which is preliminary data.</text>
</comment>
<dbReference type="Pfam" id="PF13600">
    <property type="entry name" value="DUF4140"/>
    <property type="match status" value="1"/>
</dbReference>
<evidence type="ECO:0000259" key="4">
    <source>
        <dbReference type="Pfam" id="PF13600"/>
    </source>
</evidence>
<keyword evidence="6" id="KW-1185">Reference proteome</keyword>
<dbReference type="InterPro" id="IPR037291">
    <property type="entry name" value="DUF4139"/>
</dbReference>
<keyword evidence="1" id="KW-0175">Coiled coil</keyword>
<reference evidence="5 6" key="1">
    <citation type="submission" date="2020-03" db="EMBL/GenBank/DDBJ databases">
        <authorList>
            <person name="Sun Q."/>
        </authorList>
    </citation>
    <scope>NUCLEOTIDE SEQUENCE [LARGE SCALE GENOMIC DNA]</scope>
    <source>
        <strain evidence="5 6">JC162</strain>
    </source>
</reference>
<evidence type="ECO:0000256" key="1">
    <source>
        <dbReference type="SAM" id="Coils"/>
    </source>
</evidence>
<proteinExistence type="predicted"/>
<accession>A0A848E8D5</accession>
<dbReference type="AlphaFoldDB" id="A0A848E8D5"/>
<dbReference type="NCBIfam" id="TIGR02231">
    <property type="entry name" value="mucoidy inhibitor MuiA family protein"/>
    <property type="match status" value="1"/>
</dbReference>
<evidence type="ECO:0000313" key="5">
    <source>
        <dbReference type="EMBL" id="NMJ39839.1"/>
    </source>
</evidence>
<dbReference type="InterPro" id="IPR025554">
    <property type="entry name" value="DUF4140"/>
</dbReference>
<evidence type="ECO:0000256" key="2">
    <source>
        <dbReference type="SAM" id="SignalP"/>
    </source>
</evidence>
<feature type="signal peptide" evidence="2">
    <location>
        <begin position="1"/>
        <end position="22"/>
    </location>
</feature>
<dbReference type="Proteomes" id="UP000548582">
    <property type="component" value="Unassembled WGS sequence"/>
</dbReference>
<dbReference type="EMBL" id="JABBKX010000001">
    <property type="protein sequence ID" value="NMJ39839.1"/>
    <property type="molecule type" value="Genomic_DNA"/>
</dbReference>
<dbReference type="PANTHER" id="PTHR31005:SF8">
    <property type="entry name" value="DUF4139 DOMAIN-CONTAINING PROTEIN"/>
    <property type="match status" value="1"/>
</dbReference>
<feature type="domain" description="DUF4139" evidence="3">
    <location>
        <begin position="235"/>
        <end position="557"/>
    </location>
</feature>
<name>A0A848E8D5_9PROT</name>
<gene>
    <name evidence="5" type="ORF">GWK16_01200</name>
</gene>
<evidence type="ECO:0000259" key="3">
    <source>
        <dbReference type="Pfam" id="PF13598"/>
    </source>
</evidence>
<evidence type="ECO:0000313" key="6">
    <source>
        <dbReference type="Proteomes" id="UP000548582"/>
    </source>
</evidence>
<keyword evidence="2" id="KW-0732">Signal</keyword>
<sequence>MLRRSLAALLLTAALAPHAARAQGGPARIEVAARPAAVTVFPDQATVTRRGTVDLPAGDSVLVLPDIPTAVLRDSVTARGRAPGAVAIGSVELRQARFDRNAIDARRAALEARLREAEDAVTALDPALAAQAAQLRLIERLAGGFVAAQRQPTAPNEAPPRLSADPAAWRAAWEAVREGTEQASEATRRLQAERRIAEQRRDAVKAEIAALGGPPPGALEIAVAVRADQPTRLELEVAYQLRGARWQPVYEVRLDTQSSRIALRQEAIVTQQTGEDWNDVALTLSTARPAEASGPPRLQPWRITLVDPAEIARRAREQAMRDDRQVRGAAAPASIAAAPAPVATEAEVVSASVQTAGFAVEYVIPGASSVAADGADRRVRIADLSAEATMSALAIPRLAPRAFLRARFAHAAPAPTLPGTASLHLDGVFVGRAALPLLRPGEEATLAFGADDRIRVAYEPQARRRAQEGSLLTGRTSTETFEAIMTLRSFHGRPVEVTVEDQVPVSGDADLVVALQADPAPSARDVEDRPGVLAWTFALAPGQERRIRLGYTVTSPRDRQVQGLPGR</sequence>
<feature type="chain" id="PRO_5032361527" evidence="2">
    <location>
        <begin position="23"/>
        <end position="567"/>
    </location>
</feature>
<dbReference type="InterPro" id="IPR011935">
    <property type="entry name" value="CHP02231"/>
</dbReference>
<dbReference type="Pfam" id="PF13598">
    <property type="entry name" value="DUF4139"/>
    <property type="match status" value="1"/>
</dbReference>
<organism evidence="5 6">
    <name type="scientific">Neoroseomonas marina</name>
    <dbReference type="NCBI Taxonomy" id="1232220"/>
    <lineage>
        <taxon>Bacteria</taxon>
        <taxon>Pseudomonadati</taxon>
        <taxon>Pseudomonadota</taxon>
        <taxon>Alphaproteobacteria</taxon>
        <taxon>Acetobacterales</taxon>
        <taxon>Acetobacteraceae</taxon>
        <taxon>Neoroseomonas</taxon>
    </lineage>
</organism>
<feature type="domain" description="DUF4140" evidence="4">
    <location>
        <begin position="38"/>
        <end position="137"/>
    </location>
</feature>
<protein>
    <submittedName>
        <fullName evidence="5">Mucoidy inhibitor MuiA family protein</fullName>
    </submittedName>
</protein>
<dbReference type="PANTHER" id="PTHR31005">
    <property type="entry name" value="DUF4139 DOMAIN-CONTAINING PROTEIN"/>
    <property type="match status" value="1"/>
</dbReference>
<dbReference type="RefSeq" id="WP_170052149.1">
    <property type="nucleotide sequence ID" value="NZ_JABBKX010000001.1"/>
</dbReference>
<feature type="coiled-coil region" evidence="1">
    <location>
        <begin position="180"/>
        <end position="209"/>
    </location>
</feature>